<evidence type="ECO:0000313" key="6">
    <source>
        <dbReference type="Proteomes" id="UP000185674"/>
    </source>
</evidence>
<dbReference type="RefSeq" id="WP_004945998.1">
    <property type="nucleotide sequence ID" value="NZ_BHGE01000003.1"/>
</dbReference>
<name>A0A1P8EIS6_9GAMM</name>
<dbReference type="InterPro" id="IPR047110">
    <property type="entry name" value="GABD/Sad-like"/>
</dbReference>
<dbReference type="InterPro" id="IPR016163">
    <property type="entry name" value="Ald_DH_C"/>
</dbReference>
<protein>
    <submittedName>
        <fullName evidence="5">Succinate-semialdehyde dehydrogenase</fullName>
    </submittedName>
</protein>
<evidence type="ECO:0000259" key="4">
    <source>
        <dbReference type="Pfam" id="PF00171"/>
    </source>
</evidence>
<feature type="domain" description="Aldehyde dehydrogenase" evidence="4">
    <location>
        <begin position="3"/>
        <end position="452"/>
    </location>
</feature>
<evidence type="ECO:0000256" key="3">
    <source>
        <dbReference type="ARBA" id="ARBA00023002"/>
    </source>
</evidence>
<dbReference type="PANTHER" id="PTHR43217">
    <property type="entry name" value="SUCCINATE SEMIALDEHYDE DEHYDROGENASE [NAD(P)+] SAD"/>
    <property type="match status" value="1"/>
</dbReference>
<reference evidence="5 6" key="1">
    <citation type="submission" date="2016-08" db="EMBL/GenBank/DDBJ databases">
        <title>Complete genome sequence of Acinetobacter baylyi strain GFJ2.</title>
        <authorList>
            <person name="Tabata M."/>
            <person name="Kuboki S."/>
            <person name="Gibu N."/>
            <person name="Kinouchi Y."/>
            <person name="Vangnai A."/>
            <person name="Kasai D."/>
            <person name="Fukuda M."/>
        </authorList>
    </citation>
    <scope>NUCLEOTIDE SEQUENCE [LARGE SCALE GENOMIC DNA]</scope>
    <source>
        <strain evidence="5 6">GFJ2</strain>
    </source>
</reference>
<evidence type="ECO:0000256" key="1">
    <source>
        <dbReference type="ARBA" id="ARBA00009986"/>
    </source>
</evidence>
<dbReference type="STRING" id="487316.BEN76_08785"/>
<dbReference type="SUPFAM" id="SSF53720">
    <property type="entry name" value="ALDH-like"/>
    <property type="match status" value="1"/>
</dbReference>
<dbReference type="InterPro" id="IPR015590">
    <property type="entry name" value="Aldehyde_DH_dom"/>
</dbReference>
<dbReference type="InterPro" id="IPR016161">
    <property type="entry name" value="Ald_DH/histidinol_DH"/>
</dbReference>
<comment type="similarity">
    <text evidence="1">Belongs to the aldehyde dehydrogenase family.</text>
</comment>
<dbReference type="FunFam" id="3.40.309.10:FF:000058">
    <property type="entry name" value="Succinate-semialdehyde dehydrogenase"/>
    <property type="match status" value="1"/>
</dbReference>
<gene>
    <name evidence="5" type="ORF">BEN76_08785</name>
</gene>
<dbReference type="AlphaFoldDB" id="A0A1P8EIS6"/>
<keyword evidence="2" id="KW-0521">NADP</keyword>
<dbReference type="GO" id="GO:0004777">
    <property type="term" value="F:succinate-semialdehyde dehydrogenase (NAD+) activity"/>
    <property type="evidence" value="ECO:0007669"/>
    <property type="project" value="TreeGrafter"/>
</dbReference>
<dbReference type="eggNOG" id="COG1012">
    <property type="taxonomic scope" value="Bacteria"/>
</dbReference>
<accession>A0A1P8EIS6</accession>
<evidence type="ECO:0000313" key="5">
    <source>
        <dbReference type="EMBL" id="APV36106.1"/>
    </source>
</evidence>
<dbReference type="Gene3D" id="3.40.605.10">
    <property type="entry name" value="Aldehyde Dehydrogenase, Chain A, domain 1"/>
    <property type="match status" value="1"/>
</dbReference>
<dbReference type="Pfam" id="PF00171">
    <property type="entry name" value="Aldedh"/>
    <property type="match status" value="1"/>
</dbReference>
<dbReference type="FunFam" id="3.40.605.10:FF:000012">
    <property type="entry name" value="NAD-dependent succinate-semialdehyde dehydrogenase"/>
    <property type="match status" value="1"/>
</dbReference>
<dbReference type="GeneID" id="67510460"/>
<dbReference type="Gene3D" id="3.40.309.10">
    <property type="entry name" value="Aldehyde Dehydrogenase, Chain A, domain 2"/>
    <property type="match status" value="1"/>
</dbReference>
<sequence length="462" mass="50353">MAYATVNPYTGEKVKEFPTATEKEVHAAIDAAYTAYLDWKETSFETRANVLNQAASILRRDNEKYAKFLTLEMGKLFKEALGEVEICAQIFEYYAKHAEKFLSPTPLTTENTDIDAKIYYEPQGIVMAVEPWNFPFYQIARILSAQLAAGNTVLLKHASIVPQSANAFEELMLEAGLPKGAFKNLYLSHEHIPLILNDHRVCGVALTGSEGAGAEVAAHAGKALKKSTLELGGADALIVLEDADLEKAAELAVSGRHSNAGQVCTASKRFIVVDQVYDRFVELYKQGVAKLKAGDPMDPETTLAPLCSQEAADNLKKQVEKAKAAGAKVEAIGAPVPEQGAFFQPLLMTDISDDNDARYWEFFGPVTQLYRAKDEDDAIRIANDSPFGLGGSVYTADHQRGVEVAKKIHTGMVYINSPTTSQADLPFGGVGRSGYGRELIDLGLKEFVNHKLIAVTDIDAKI</sequence>
<dbReference type="PANTHER" id="PTHR43217:SF2">
    <property type="entry name" value="SUCCINATE-SEMIALDEHYDE DEHYDROGENASE [NADP(+)]"/>
    <property type="match status" value="1"/>
</dbReference>
<dbReference type="GO" id="GO:0004030">
    <property type="term" value="F:aldehyde dehydrogenase [NAD(P)+] activity"/>
    <property type="evidence" value="ECO:0007669"/>
    <property type="project" value="InterPro"/>
</dbReference>
<dbReference type="InterPro" id="IPR044148">
    <property type="entry name" value="ALDH_GabD1-like"/>
</dbReference>
<dbReference type="Proteomes" id="UP000185674">
    <property type="component" value="Chromosome"/>
</dbReference>
<dbReference type="InterPro" id="IPR016162">
    <property type="entry name" value="Ald_DH_N"/>
</dbReference>
<keyword evidence="3" id="KW-0560">Oxidoreductase</keyword>
<proteinExistence type="inferred from homology"/>
<dbReference type="CDD" id="cd07100">
    <property type="entry name" value="ALDH_SSADH1_GabD1"/>
    <property type="match status" value="1"/>
</dbReference>
<dbReference type="EMBL" id="CP016896">
    <property type="protein sequence ID" value="APV36106.1"/>
    <property type="molecule type" value="Genomic_DNA"/>
</dbReference>
<organism evidence="5 6">
    <name type="scientific">Acinetobacter soli</name>
    <dbReference type="NCBI Taxonomy" id="487316"/>
    <lineage>
        <taxon>Bacteria</taxon>
        <taxon>Pseudomonadati</taxon>
        <taxon>Pseudomonadota</taxon>
        <taxon>Gammaproteobacteria</taxon>
        <taxon>Moraxellales</taxon>
        <taxon>Moraxellaceae</taxon>
        <taxon>Acinetobacter</taxon>
    </lineage>
</organism>
<evidence type="ECO:0000256" key="2">
    <source>
        <dbReference type="ARBA" id="ARBA00022857"/>
    </source>
</evidence>
<dbReference type="KEGG" id="asol:BEN76_08785"/>